<evidence type="ECO:0000256" key="1">
    <source>
        <dbReference type="SAM" id="MobiDB-lite"/>
    </source>
</evidence>
<organism evidence="2 3">
    <name type="scientific">Faecalibacter bovis</name>
    <dbReference type="NCBI Taxonomy" id="2898187"/>
    <lineage>
        <taxon>Bacteria</taxon>
        <taxon>Pseudomonadati</taxon>
        <taxon>Bacteroidota</taxon>
        <taxon>Flavobacteriia</taxon>
        <taxon>Flavobacteriales</taxon>
        <taxon>Weeksellaceae</taxon>
        <taxon>Faecalibacter</taxon>
    </lineage>
</organism>
<evidence type="ECO:0000313" key="3">
    <source>
        <dbReference type="Proteomes" id="UP000672011"/>
    </source>
</evidence>
<protein>
    <recommendedName>
        <fullName evidence="4">Lipoprotein</fullName>
    </recommendedName>
</protein>
<feature type="compositionally biased region" description="Basic residues" evidence="1">
    <location>
        <begin position="74"/>
        <end position="110"/>
    </location>
</feature>
<dbReference type="Proteomes" id="UP000672011">
    <property type="component" value="Chromosome"/>
</dbReference>
<feature type="region of interest" description="Disordered" evidence="1">
    <location>
        <begin position="53"/>
        <end position="110"/>
    </location>
</feature>
<sequence>MKILKKLSLILTFGFIGLFIYSCNGTTSIHGIENKSKHKKHGKKYPRYDVKYESHKRNLPPGHKKKVYGDQSAKKHAPGHNKHKIHKNSIKKGKGSFKGGKGKSHGKKHH</sequence>
<reference evidence="3" key="2">
    <citation type="submission" date="2021-04" db="EMBL/GenBank/DDBJ databases">
        <title>Taxonomy of Flavobacteriaceae bacterium ZY171143.</title>
        <authorList>
            <person name="Li F."/>
        </authorList>
    </citation>
    <scope>NUCLEOTIDE SEQUENCE [LARGE SCALE GENOMIC DNA]</scope>
    <source>
        <strain evidence="3">ZY171143</strain>
    </source>
</reference>
<reference evidence="2 3" key="1">
    <citation type="journal article" date="2021" name="Int. J. Syst. Evol. Microbiol.">
        <title>Faecalibacter bovis sp. nov., isolated from cow faeces.</title>
        <authorList>
            <person name="Li F."/>
            <person name="Zhao W."/>
            <person name="Hong Q."/>
            <person name="Shao Q."/>
            <person name="Song J."/>
            <person name="Yang S."/>
        </authorList>
    </citation>
    <scope>NUCLEOTIDE SEQUENCE [LARGE SCALE GENOMIC DNA]</scope>
    <source>
        <strain evidence="2 3">ZY171143</strain>
    </source>
</reference>
<dbReference type="PROSITE" id="PS51257">
    <property type="entry name" value="PROKAR_LIPOPROTEIN"/>
    <property type="match status" value="1"/>
</dbReference>
<gene>
    <name evidence="2" type="ORF">J9309_08860</name>
</gene>
<dbReference type="EMBL" id="CP072842">
    <property type="protein sequence ID" value="QTV04906.1"/>
    <property type="molecule type" value="Genomic_DNA"/>
</dbReference>
<name>A0ABX7XAI7_9FLAO</name>
<accession>A0ABX7XAI7</accession>
<evidence type="ECO:0008006" key="4">
    <source>
        <dbReference type="Google" id="ProtNLM"/>
    </source>
</evidence>
<keyword evidence="3" id="KW-1185">Reference proteome</keyword>
<dbReference type="RefSeq" id="WP_230475527.1">
    <property type="nucleotide sequence ID" value="NZ_CP072842.1"/>
</dbReference>
<evidence type="ECO:0000313" key="2">
    <source>
        <dbReference type="EMBL" id="QTV04906.1"/>
    </source>
</evidence>
<proteinExistence type="predicted"/>